<dbReference type="PATRIC" id="fig|1618577.3.peg.79"/>
<name>A0A0G0UFI4_9BACT</name>
<dbReference type="AlphaFoldDB" id="A0A0G0UFI4"/>
<organism evidence="1 2">
    <name type="scientific">Candidatus Woesebacteria bacterium GW2011_GWB1_41_10</name>
    <dbReference type="NCBI Taxonomy" id="1618577"/>
    <lineage>
        <taxon>Bacteria</taxon>
        <taxon>Candidatus Woeseibacteriota</taxon>
    </lineage>
</organism>
<accession>A0A0G0UFI4</accession>
<dbReference type="Proteomes" id="UP000033858">
    <property type="component" value="Unassembled WGS sequence"/>
</dbReference>
<reference evidence="1 2" key="1">
    <citation type="journal article" date="2015" name="Nature">
        <title>rRNA introns, odd ribosomes, and small enigmatic genomes across a large radiation of phyla.</title>
        <authorList>
            <person name="Brown C.T."/>
            <person name="Hug L.A."/>
            <person name="Thomas B.C."/>
            <person name="Sharon I."/>
            <person name="Castelle C.J."/>
            <person name="Singh A."/>
            <person name="Wilkins M.J."/>
            <person name="Williams K.H."/>
            <person name="Banfield J.F."/>
        </authorList>
    </citation>
    <scope>NUCLEOTIDE SEQUENCE [LARGE SCALE GENOMIC DNA]</scope>
</reference>
<proteinExistence type="predicted"/>
<evidence type="ECO:0000313" key="1">
    <source>
        <dbReference type="EMBL" id="KKR87644.1"/>
    </source>
</evidence>
<evidence type="ECO:0000313" key="2">
    <source>
        <dbReference type="Proteomes" id="UP000033858"/>
    </source>
</evidence>
<sequence>MAAPTYASDLTDLLIDMSSTTGWTALGGGASGLVAPETDFFIQGSNCISKAGWSSATKGMIYNVGSGQTVGSGKAVFMWIYYWAPNSMATETSGGMQLLIGSATTAFKQWYVRGSDTLTYGGWVCAVVDPTLAANATTGSPSSTLQYFGAQVNVPGAGPSKGQPLGIDAFRHGRDFTCTNGDVSNGYATFTGAATYNDDVSRRYGQFQAIDGGYLQQGRFLMGNSSTVVDFRDSNKFILIARTTKVSSSFNTFEVQNASSRVNWTNISITALGTTSRGNFVTTDNADINFDGCVFTDMGTFGFQSGSTILNSTFRRCNLVTQSSAVFDSCTFEATNDSVKAVLSNNPANISNCTFISSGTKHAIEITTAGTYSFAGNTFTGYATANDSTGNEVLYNNSGGAVTINYSGGSGVISYRNGAGATTTVASSVNLIINVVDADGNAVTANCEVTVVKASDESILFTEDDITDGITTYSYSSGSGTVTYINIHNVTGYQSKTVNNYALPASSTTLTVQLDTDPFYKNP</sequence>
<dbReference type="EMBL" id="LCAE01000004">
    <property type="protein sequence ID" value="KKR87644.1"/>
    <property type="molecule type" value="Genomic_DNA"/>
</dbReference>
<protein>
    <recommendedName>
        <fullName evidence="3">Right handed beta helix domain-containing protein</fullName>
    </recommendedName>
</protein>
<evidence type="ECO:0008006" key="3">
    <source>
        <dbReference type="Google" id="ProtNLM"/>
    </source>
</evidence>
<comment type="caution">
    <text evidence="1">The sequence shown here is derived from an EMBL/GenBank/DDBJ whole genome shotgun (WGS) entry which is preliminary data.</text>
</comment>
<gene>
    <name evidence="1" type="ORF">UU32_C0004G0009</name>
</gene>